<protein>
    <submittedName>
        <fullName evidence="1">Uncharacterized protein</fullName>
    </submittedName>
</protein>
<dbReference type="EMBL" id="CP060202">
    <property type="protein sequence ID" value="QNH60750.1"/>
    <property type="molecule type" value="Genomic_DNA"/>
</dbReference>
<sequence length="139" mass="14853">MKYLSTLLFALATLVSCSKDSKKEDPEPKYHITVHVTGQNLAGLNTSARITSTYDFAGVNNQTGPGPGYTEAYSTATVDKTYDLGEFGAYDLVEVQLTYPATRPTGTVLKADILVDGVVKKSCGTATSNNYAAIETDNL</sequence>
<dbReference type="RefSeq" id="WP_185886681.1">
    <property type="nucleotide sequence ID" value="NZ_CP060202.1"/>
</dbReference>
<name>A0A7G7W307_9BACT</name>
<proteinExistence type="predicted"/>
<reference evidence="1 2" key="1">
    <citation type="submission" date="2020-08" db="EMBL/GenBank/DDBJ databases">
        <title>Hymenobacter sp. S2-20-2 genome sequencing.</title>
        <authorList>
            <person name="Jin L."/>
        </authorList>
    </citation>
    <scope>NUCLEOTIDE SEQUENCE [LARGE SCALE GENOMIC DNA]</scope>
    <source>
        <strain evidence="1 2">S2-20-2</strain>
    </source>
</reference>
<evidence type="ECO:0000313" key="1">
    <source>
        <dbReference type="EMBL" id="QNH60750.1"/>
    </source>
</evidence>
<gene>
    <name evidence="1" type="ORF">H4317_11165</name>
</gene>
<keyword evidence="2" id="KW-1185">Reference proteome</keyword>
<organism evidence="1 2">
    <name type="scientific">Hymenobacter sediminicola</name>
    <dbReference type="NCBI Taxonomy" id="2761579"/>
    <lineage>
        <taxon>Bacteria</taxon>
        <taxon>Pseudomonadati</taxon>
        <taxon>Bacteroidota</taxon>
        <taxon>Cytophagia</taxon>
        <taxon>Cytophagales</taxon>
        <taxon>Hymenobacteraceae</taxon>
        <taxon>Hymenobacter</taxon>
    </lineage>
</organism>
<dbReference type="Proteomes" id="UP000515489">
    <property type="component" value="Chromosome"/>
</dbReference>
<accession>A0A7G7W307</accession>
<dbReference type="KEGG" id="hsk:H4317_11165"/>
<evidence type="ECO:0000313" key="2">
    <source>
        <dbReference type="Proteomes" id="UP000515489"/>
    </source>
</evidence>
<dbReference type="AlphaFoldDB" id="A0A7G7W307"/>
<dbReference type="PROSITE" id="PS51257">
    <property type="entry name" value="PROKAR_LIPOPROTEIN"/>
    <property type="match status" value="1"/>
</dbReference>